<name>A0A1I4H0U1_9LACT</name>
<sequence>MNLTVFLSARDGKNPTHLLRSKKLGEAITRCGHTLVYGGSQEGCMGAVSDAVLEHKGQVIAVYPDGALPLEPPRQNATELYLAKNMDERKRKLIDLGDAFIILPGGFGTMEEVFQLLTEMSIGQTEIRPVIFIDKDFYLPLFDMIQQQTKEEMLSLEVLEAVHLVETTEQAMELLGDLNYEQAI</sequence>
<dbReference type="InterPro" id="IPR005269">
    <property type="entry name" value="LOG"/>
</dbReference>
<gene>
    <name evidence="3" type="ORF">ikelab_19470</name>
    <name evidence="6" type="ORF">OF801_08690</name>
    <name evidence="4" type="ORF">QHR29_08040</name>
    <name evidence="5" type="ORF">SAMN05216438_10639</name>
</gene>
<dbReference type="PANTHER" id="PTHR31223">
    <property type="entry name" value="LOG FAMILY PROTEIN YJL055W"/>
    <property type="match status" value="1"/>
</dbReference>
<dbReference type="EMBL" id="CP109635">
    <property type="protein sequence ID" value="UYT10031.1"/>
    <property type="molecule type" value="Genomic_DNA"/>
</dbReference>
<evidence type="ECO:0000256" key="1">
    <source>
        <dbReference type="ARBA" id="ARBA00006763"/>
    </source>
</evidence>
<evidence type="ECO:0000313" key="6">
    <source>
        <dbReference type="EMBL" id="UYT10031.1"/>
    </source>
</evidence>
<dbReference type="AlphaFoldDB" id="A0A1I4H0U1"/>
<dbReference type="Proteomes" id="UP000504756">
    <property type="component" value="Unassembled WGS sequence"/>
</dbReference>
<comment type="similarity">
    <text evidence="1 2">Belongs to the LOG family.</text>
</comment>
<accession>A0A1I4H0U1</accession>
<dbReference type="GeneID" id="61073662"/>
<keyword evidence="2" id="KW-0203">Cytokinin biosynthesis</keyword>
<dbReference type="GO" id="GO:0005829">
    <property type="term" value="C:cytosol"/>
    <property type="evidence" value="ECO:0007669"/>
    <property type="project" value="TreeGrafter"/>
</dbReference>
<reference evidence="5 7" key="1">
    <citation type="submission" date="2016-10" db="EMBL/GenBank/DDBJ databases">
        <authorList>
            <person name="de Groot N.N."/>
        </authorList>
    </citation>
    <scope>NUCLEOTIDE SEQUENCE [LARGE SCALE GENOMIC DNA]</scope>
    <source>
        <strain evidence="5 7">M79</strain>
    </source>
</reference>
<dbReference type="GO" id="GO:0016799">
    <property type="term" value="F:hydrolase activity, hydrolyzing N-glycosyl compounds"/>
    <property type="evidence" value="ECO:0007669"/>
    <property type="project" value="TreeGrafter"/>
</dbReference>
<evidence type="ECO:0000313" key="5">
    <source>
        <dbReference type="EMBL" id="SFL35283.1"/>
    </source>
</evidence>
<dbReference type="Proteomes" id="UP000181969">
    <property type="component" value="Unassembled WGS sequence"/>
</dbReference>
<reference evidence="6" key="3">
    <citation type="submission" date="2022-10" db="EMBL/GenBank/DDBJ databases">
        <title>Genome assembly of Lactococcus garvieae isolates from cricket gut.</title>
        <authorList>
            <person name="Luecke A.R."/>
            <person name="Brown A.M.V."/>
            <person name="Wakeman C.A."/>
        </authorList>
    </citation>
    <scope>NUCLEOTIDE SEQUENCE</scope>
    <source>
        <strain evidence="6">Alexii-11_2</strain>
    </source>
</reference>
<keyword evidence="2 3" id="KW-0378">Hydrolase</keyword>
<dbReference type="NCBIfam" id="TIGR00730">
    <property type="entry name" value="Rossman fold protein, TIGR00730 family"/>
    <property type="match status" value="1"/>
</dbReference>
<dbReference type="Gene3D" id="3.40.50.450">
    <property type="match status" value="1"/>
</dbReference>
<evidence type="ECO:0000313" key="7">
    <source>
        <dbReference type="Proteomes" id="UP000181969"/>
    </source>
</evidence>
<dbReference type="GO" id="GO:0009691">
    <property type="term" value="P:cytokinin biosynthetic process"/>
    <property type="evidence" value="ECO:0007669"/>
    <property type="project" value="UniProtKB-UniRule"/>
</dbReference>
<dbReference type="OMA" id="HQKPIGL"/>
<dbReference type="PANTHER" id="PTHR31223:SF70">
    <property type="entry name" value="LOG FAMILY PROTEIN YJL055W"/>
    <property type="match status" value="1"/>
</dbReference>
<dbReference type="EMBL" id="JARYTV010000007">
    <property type="protein sequence ID" value="MDH7960413.1"/>
    <property type="molecule type" value="Genomic_DNA"/>
</dbReference>
<dbReference type="SUPFAM" id="SSF102405">
    <property type="entry name" value="MCP/YpsA-like"/>
    <property type="match status" value="1"/>
</dbReference>
<dbReference type="OrthoDB" id="9801098at2"/>
<evidence type="ECO:0000313" key="3">
    <source>
        <dbReference type="EMBL" id="GFO52672.1"/>
    </source>
</evidence>
<dbReference type="EC" id="3.2.2.n1" evidence="2"/>
<dbReference type="EMBL" id="BLXU01000014">
    <property type="protein sequence ID" value="GFO52672.1"/>
    <property type="molecule type" value="Genomic_DNA"/>
</dbReference>
<reference evidence="3 8" key="2">
    <citation type="submission" date="2020-06" db="EMBL/GenBank/DDBJ databases">
        <title>Draft genome sequence of Lactic acid bacteria from Okinawan-style tofu.</title>
        <authorList>
            <person name="Takara I."/>
            <person name="Ikematsu S."/>
        </authorList>
    </citation>
    <scope>NUCLEOTIDE SEQUENCE [LARGE SCALE GENOMIC DNA]</scope>
    <source>
        <strain evidence="8">lg38</strain>
        <strain evidence="3">Lg38</strain>
    </source>
</reference>
<reference evidence="4" key="4">
    <citation type="submission" date="2023-04" db="EMBL/GenBank/DDBJ databases">
        <title>Genomic analysis of Lactococcus garvieae isolates.</title>
        <authorList>
            <person name="Zhanghang C."/>
        </authorList>
    </citation>
    <scope>NUCLEOTIDE SEQUENCE</scope>
    <source>
        <strain evidence="4">ZB-1</strain>
    </source>
</reference>
<dbReference type="Proteomes" id="UP001157396">
    <property type="component" value="Unassembled WGS sequence"/>
</dbReference>
<dbReference type="Proteomes" id="UP001164042">
    <property type="component" value="Chromosome"/>
</dbReference>
<proteinExistence type="inferred from homology"/>
<evidence type="ECO:0000313" key="4">
    <source>
        <dbReference type="EMBL" id="MDH7960413.1"/>
    </source>
</evidence>
<evidence type="ECO:0000313" key="8">
    <source>
        <dbReference type="Proteomes" id="UP000504756"/>
    </source>
</evidence>
<dbReference type="Pfam" id="PF03641">
    <property type="entry name" value="Lysine_decarbox"/>
    <property type="match status" value="1"/>
</dbReference>
<evidence type="ECO:0000256" key="2">
    <source>
        <dbReference type="RuleBase" id="RU363015"/>
    </source>
</evidence>
<dbReference type="InterPro" id="IPR031100">
    <property type="entry name" value="LOG_fam"/>
</dbReference>
<dbReference type="RefSeq" id="WP_014025335.1">
    <property type="nucleotide sequence ID" value="NZ_AP026069.1"/>
</dbReference>
<protein>
    <recommendedName>
        <fullName evidence="2">Cytokinin riboside 5'-monophosphate phosphoribohydrolase</fullName>
        <ecNumber evidence="2">3.2.2.n1</ecNumber>
    </recommendedName>
</protein>
<dbReference type="EMBL" id="FOTJ01000006">
    <property type="protein sequence ID" value="SFL35283.1"/>
    <property type="molecule type" value="Genomic_DNA"/>
</dbReference>
<organism evidence="5 7">
    <name type="scientific">Lactococcus garvieae</name>
    <dbReference type="NCBI Taxonomy" id="1363"/>
    <lineage>
        <taxon>Bacteria</taxon>
        <taxon>Bacillati</taxon>
        <taxon>Bacillota</taxon>
        <taxon>Bacilli</taxon>
        <taxon>Lactobacillales</taxon>
        <taxon>Streptococcaceae</taxon>
        <taxon>Lactococcus</taxon>
    </lineage>
</organism>